<accession>A0A4R0PD88</accession>
<dbReference type="EMBL" id="SJST01000003">
    <property type="protein sequence ID" value="TCD14513.1"/>
    <property type="molecule type" value="Genomic_DNA"/>
</dbReference>
<dbReference type="AlphaFoldDB" id="A0A4R0PD88"/>
<evidence type="ECO:0000313" key="2">
    <source>
        <dbReference type="Proteomes" id="UP000291301"/>
    </source>
</evidence>
<dbReference type="RefSeq" id="WP_131568614.1">
    <property type="nucleotide sequence ID" value="NZ_JAINFK010000002.1"/>
</dbReference>
<dbReference type="OrthoDB" id="7907327at2"/>
<proteinExistence type="predicted"/>
<organism evidence="1 2">
    <name type="scientific">Oricola cellulosilytica</name>
    <dbReference type="NCBI Taxonomy" id="1429082"/>
    <lineage>
        <taxon>Bacteria</taxon>
        <taxon>Pseudomonadati</taxon>
        <taxon>Pseudomonadota</taxon>
        <taxon>Alphaproteobacteria</taxon>
        <taxon>Hyphomicrobiales</taxon>
        <taxon>Ahrensiaceae</taxon>
        <taxon>Oricola</taxon>
    </lineage>
</organism>
<gene>
    <name evidence="1" type="ORF">E0D97_10680</name>
</gene>
<sequence length="107" mass="11700">MEPIIAVMLMLGCDDAMMVCRENPEPVRHYASVEACENEIETRVREIDGYPVAVAKCLPVEGAATGERVAIDWQFDPTGGLLAEARIDDTKPMTVGGELQMASAERF</sequence>
<keyword evidence="2" id="KW-1185">Reference proteome</keyword>
<dbReference type="Proteomes" id="UP000291301">
    <property type="component" value="Unassembled WGS sequence"/>
</dbReference>
<protein>
    <submittedName>
        <fullName evidence="1">Uncharacterized protein</fullName>
    </submittedName>
</protein>
<evidence type="ECO:0000313" key="1">
    <source>
        <dbReference type="EMBL" id="TCD14513.1"/>
    </source>
</evidence>
<reference evidence="1 2" key="1">
    <citation type="journal article" date="2015" name="Antonie Van Leeuwenhoek">
        <title>Oricola cellulosilytica gen. nov., sp. nov., a cellulose-degrading bacterium of the family Phyllobacteriaceae isolated from surface seashore water, and emended descriptions of Mesorhizobium loti and Phyllobacterium myrsinacearum.</title>
        <authorList>
            <person name="Hameed A."/>
            <person name="Shahina M."/>
            <person name="Lai W.A."/>
            <person name="Lin S.Y."/>
            <person name="Young L.S."/>
            <person name="Liu Y.C."/>
            <person name="Hsu Y.H."/>
            <person name="Young C.C."/>
        </authorList>
    </citation>
    <scope>NUCLEOTIDE SEQUENCE [LARGE SCALE GENOMIC DNA]</scope>
    <source>
        <strain evidence="1 2">KCTC 52183</strain>
    </source>
</reference>
<name>A0A4R0PD88_9HYPH</name>
<comment type="caution">
    <text evidence="1">The sequence shown here is derived from an EMBL/GenBank/DDBJ whole genome shotgun (WGS) entry which is preliminary data.</text>
</comment>